<dbReference type="UniPathway" id="UPA00359">
    <property type="reaction ID" value="UER00482"/>
</dbReference>
<keyword evidence="7 13" id="KW-0808">Transferase</keyword>
<evidence type="ECO:0000256" key="5">
    <source>
        <dbReference type="ARBA" id="ARBA00022516"/>
    </source>
</evidence>
<dbReference type="Proteomes" id="UP000595332">
    <property type="component" value="Chromosome"/>
</dbReference>
<comment type="catalytic activity">
    <reaction evidence="13">
        <text>a lipid A disaccharide + ATP = a lipid IVA + ADP + H(+)</text>
        <dbReference type="Rhea" id="RHEA:67840"/>
        <dbReference type="ChEBI" id="CHEBI:15378"/>
        <dbReference type="ChEBI" id="CHEBI:30616"/>
        <dbReference type="ChEBI" id="CHEBI:176343"/>
        <dbReference type="ChEBI" id="CHEBI:176425"/>
        <dbReference type="ChEBI" id="CHEBI:456216"/>
        <dbReference type="EC" id="2.7.1.130"/>
    </reaction>
</comment>
<dbReference type="InterPro" id="IPR027417">
    <property type="entry name" value="P-loop_NTPase"/>
</dbReference>
<dbReference type="GO" id="GO:0009245">
    <property type="term" value="P:lipid A biosynthetic process"/>
    <property type="evidence" value="ECO:0007669"/>
    <property type="project" value="UniProtKB-UniRule"/>
</dbReference>
<evidence type="ECO:0000256" key="12">
    <source>
        <dbReference type="ARBA" id="ARBA00029757"/>
    </source>
</evidence>
<dbReference type="GO" id="GO:0009244">
    <property type="term" value="P:lipopolysaccharide core region biosynthetic process"/>
    <property type="evidence" value="ECO:0007669"/>
    <property type="project" value="TreeGrafter"/>
</dbReference>
<evidence type="ECO:0000256" key="2">
    <source>
        <dbReference type="ARBA" id="ARBA00004870"/>
    </source>
</evidence>
<keyword evidence="8 13" id="KW-0547">Nucleotide-binding</keyword>
<keyword evidence="11 13" id="KW-0443">Lipid metabolism</keyword>
<comment type="similarity">
    <text evidence="13">Belongs to the LpxK family.</text>
</comment>
<dbReference type="EC" id="2.7.1.130" evidence="3 13"/>
<proteinExistence type="inferred from homology"/>
<evidence type="ECO:0000256" key="8">
    <source>
        <dbReference type="ARBA" id="ARBA00022741"/>
    </source>
</evidence>
<dbReference type="GO" id="GO:0009029">
    <property type="term" value="F:lipid-A 4'-kinase activity"/>
    <property type="evidence" value="ECO:0007669"/>
    <property type="project" value="UniProtKB-UniRule"/>
</dbReference>
<dbReference type="PANTHER" id="PTHR42724:SF1">
    <property type="entry name" value="TETRAACYLDISACCHARIDE 4'-KINASE, MITOCHONDRIAL-RELATED"/>
    <property type="match status" value="1"/>
</dbReference>
<sequence length="331" mass="36942">MSVFEKAWYDGSRWSLLLYPLEKFFIAVSRYRRHKHELTQWRAPVPVIVVGNINVGGTGKSPLVIALIKLLREQGYKPGVVSRGYTANPPEYPFSVFPDSASHDVGDEPLMIVQRTQVPMVIDPDRVSACQHLLKTYACDIIISDDGLQHYAMGRDIEIVVVDGQRGLGNGHCLPVGPLRESPSRLQQVDMIVVNGEGGFSYEPSIQMRLLATTLVGLNDGKQYDISALKTTNVHAVAGIGNPSRFYETLEKEGLDPIKHSFPDHYLFQEADITFSDELPVIMTEKDAVKCRGLKIETPAYYLQVDAQLPVAFAHQLKEKLKLHKESDING</sequence>
<dbReference type="GO" id="GO:0005886">
    <property type="term" value="C:plasma membrane"/>
    <property type="evidence" value="ECO:0007669"/>
    <property type="project" value="TreeGrafter"/>
</dbReference>
<evidence type="ECO:0000313" key="15">
    <source>
        <dbReference type="Proteomes" id="UP000595332"/>
    </source>
</evidence>
<protein>
    <recommendedName>
        <fullName evidence="4 13">Tetraacyldisaccharide 4'-kinase</fullName>
        <ecNumber evidence="3 13">2.7.1.130</ecNumber>
    </recommendedName>
    <alternativeName>
        <fullName evidence="12 13">Lipid A 4'-kinase</fullName>
    </alternativeName>
</protein>
<dbReference type="SUPFAM" id="SSF52540">
    <property type="entry name" value="P-loop containing nucleoside triphosphate hydrolases"/>
    <property type="match status" value="1"/>
</dbReference>
<comment type="caution">
    <text evidence="13">Lacks conserved residue(s) required for the propagation of feature annotation.</text>
</comment>
<evidence type="ECO:0000256" key="7">
    <source>
        <dbReference type="ARBA" id="ARBA00022679"/>
    </source>
</evidence>
<dbReference type="EMBL" id="AP014546">
    <property type="protein sequence ID" value="BBB30086.1"/>
    <property type="molecule type" value="Genomic_DNA"/>
</dbReference>
<reference evidence="14 15" key="1">
    <citation type="journal article" date="2008" name="Int. J. Syst. Evol. Microbiol.">
        <title>Neptunomonas japonica sp. nov., an Osedax japonicus symbiont-like bacterium isolated from sediment adjacent to sperm whale carcasses off Kagoshima, Japan.</title>
        <authorList>
            <person name="Miyazaki M."/>
            <person name="Nogi Y."/>
            <person name="Fujiwara Y."/>
            <person name="Kawato M."/>
            <person name="Kubokawa K."/>
            <person name="Horikoshi K."/>
        </authorList>
    </citation>
    <scope>NUCLEOTIDE SEQUENCE [LARGE SCALE GENOMIC DNA]</scope>
    <source>
        <strain evidence="14 15">JAMM 1380</strain>
    </source>
</reference>
<dbReference type="Pfam" id="PF02606">
    <property type="entry name" value="LpxK"/>
    <property type="match status" value="1"/>
</dbReference>
<evidence type="ECO:0000256" key="1">
    <source>
        <dbReference type="ARBA" id="ARBA00002274"/>
    </source>
</evidence>
<comment type="function">
    <text evidence="1 13">Transfers the gamma-phosphate of ATP to the 4'-position of a tetraacyldisaccharide 1-phosphate intermediate (termed DS-1-P) to form tetraacyldisaccharide 1,4'-bis-phosphate (lipid IVA).</text>
</comment>
<keyword evidence="9 13" id="KW-0418">Kinase</keyword>
<dbReference type="HAMAP" id="MF_00409">
    <property type="entry name" value="LpxK"/>
    <property type="match status" value="1"/>
</dbReference>
<gene>
    <name evidence="13 14" type="primary">lpxK</name>
    <name evidence="14" type="ORF">NEJAP_2138</name>
</gene>
<dbReference type="NCBIfam" id="TIGR00682">
    <property type="entry name" value="lpxK"/>
    <property type="match status" value="1"/>
</dbReference>
<dbReference type="RefSeq" id="WP_201347301.1">
    <property type="nucleotide sequence ID" value="NZ_AP014546.1"/>
</dbReference>
<organism evidence="14 15">
    <name type="scientific">Neptunomonas japonica JAMM 1380</name>
    <dbReference type="NCBI Taxonomy" id="1441457"/>
    <lineage>
        <taxon>Bacteria</taxon>
        <taxon>Pseudomonadati</taxon>
        <taxon>Pseudomonadota</taxon>
        <taxon>Gammaproteobacteria</taxon>
        <taxon>Oceanospirillales</taxon>
        <taxon>Oceanospirillaceae</taxon>
        <taxon>Neptunomonas</taxon>
    </lineage>
</organism>
<evidence type="ECO:0000256" key="13">
    <source>
        <dbReference type="HAMAP-Rule" id="MF_00409"/>
    </source>
</evidence>
<name>A0A7R6PKW2_9GAMM</name>
<keyword evidence="6 13" id="KW-0441">Lipid A biosynthesis</keyword>
<dbReference type="InterPro" id="IPR003758">
    <property type="entry name" value="LpxK"/>
</dbReference>
<evidence type="ECO:0000256" key="11">
    <source>
        <dbReference type="ARBA" id="ARBA00023098"/>
    </source>
</evidence>
<dbReference type="AlphaFoldDB" id="A0A7R6PKW2"/>
<keyword evidence="15" id="KW-1185">Reference proteome</keyword>
<dbReference type="PANTHER" id="PTHR42724">
    <property type="entry name" value="TETRAACYLDISACCHARIDE 4'-KINASE"/>
    <property type="match status" value="1"/>
</dbReference>
<evidence type="ECO:0000313" key="14">
    <source>
        <dbReference type="EMBL" id="BBB30086.1"/>
    </source>
</evidence>
<evidence type="ECO:0000256" key="6">
    <source>
        <dbReference type="ARBA" id="ARBA00022556"/>
    </source>
</evidence>
<accession>A0A7R6PKW2</accession>
<evidence type="ECO:0000256" key="4">
    <source>
        <dbReference type="ARBA" id="ARBA00016436"/>
    </source>
</evidence>
<keyword evidence="5 13" id="KW-0444">Lipid biosynthesis</keyword>
<evidence type="ECO:0000256" key="9">
    <source>
        <dbReference type="ARBA" id="ARBA00022777"/>
    </source>
</evidence>
<dbReference type="KEGG" id="njp:NEJAP_2138"/>
<evidence type="ECO:0000256" key="10">
    <source>
        <dbReference type="ARBA" id="ARBA00022840"/>
    </source>
</evidence>
<comment type="pathway">
    <text evidence="2 13">Glycolipid biosynthesis; lipid IV(A) biosynthesis; lipid IV(A) from (3R)-3-hydroxytetradecanoyl-[acyl-carrier-protein] and UDP-N-acetyl-alpha-D-glucosamine: step 6/6.</text>
</comment>
<keyword evidence="10 13" id="KW-0067">ATP-binding</keyword>
<dbReference type="GO" id="GO:0005524">
    <property type="term" value="F:ATP binding"/>
    <property type="evidence" value="ECO:0007669"/>
    <property type="project" value="UniProtKB-UniRule"/>
</dbReference>
<evidence type="ECO:0000256" key="3">
    <source>
        <dbReference type="ARBA" id="ARBA00012071"/>
    </source>
</evidence>